<accession>A0A6S6Y3V4</accession>
<dbReference type="EMBL" id="LR778301">
    <property type="protein sequence ID" value="CAB1370087.1"/>
    <property type="molecule type" value="Genomic_DNA"/>
</dbReference>
<evidence type="ECO:0000313" key="5">
    <source>
        <dbReference type="Proteomes" id="UP000515733"/>
    </source>
</evidence>
<proteinExistence type="predicted"/>
<dbReference type="Pfam" id="PF16925">
    <property type="entry name" value="TetR_C_13"/>
    <property type="match status" value="1"/>
</dbReference>
<dbReference type="SUPFAM" id="SSF48498">
    <property type="entry name" value="Tetracyclin repressor-like, C-terminal domain"/>
    <property type="match status" value="1"/>
</dbReference>
<dbReference type="RefSeq" id="WP_145770964.1">
    <property type="nucleotide sequence ID" value="NZ_LR778301.1"/>
</dbReference>
<evidence type="ECO:0000256" key="3">
    <source>
        <dbReference type="ARBA" id="ARBA00023163"/>
    </source>
</evidence>
<evidence type="ECO:0000256" key="1">
    <source>
        <dbReference type="ARBA" id="ARBA00023015"/>
    </source>
</evidence>
<gene>
    <name evidence="4" type="ORF">DENOEST_2928</name>
</gene>
<dbReference type="KEGG" id="doe:DENOEST_2928"/>
<dbReference type="Pfam" id="PF00440">
    <property type="entry name" value="TetR_N"/>
    <property type="match status" value="1"/>
</dbReference>
<dbReference type="SUPFAM" id="SSF46689">
    <property type="entry name" value="Homeodomain-like"/>
    <property type="match status" value="1"/>
</dbReference>
<sequence>MGRPAKYDEDTVVASAMDQFWAAGFNGSSVDALVEGTGLNKHSLYQAFGGKDGLFLRVLREYLDIHSAASLAVFSRKRGYEALAGYFQGVLKKFDPRGCLVVNTAVELGNTDPECQRLMGGYYSQLAGCFAQAIKEGQEDGSIRGDIHPQDTAQWLLHAVQGLAVNARLGATQRPTARSILALLANSSATAPDAHGHQHHPRGC</sequence>
<dbReference type="InterPro" id="IPR011075">
    <property type="entry name" value="TetR_C"/>
</dbReference>
<keyword evidence="5" id="KW-1185">Reference proteome</keyword>
<dbReference type="AlphaFoldDB" id="A0A6S6Y3V4"/>
<dbReference type="PROSITE" id="PS50977">
    <property type="entry name" value="HTH_TETR_2"/>
    <property type="match status" value="1"/>
</dbReference>
<dbReference type="Gene3D" id="1.10.357.10">
    <property type="entry name" value="Tetracycline Repressor, domain 2"/>
    <property type="match status" value="1"/>
</dbReference>
<dbReference type="InterPro" id="IPR036271">
    <property type="entry name" value="Tet_transcr_reg_TetR-rel_C_sf"/>
</dbReference>
<organism evidence="4 5">
    <name type="scientific">Denitratisoma oestradiolicum</name>
    <dbReference type="NCBI Taxonomy" id="311182"/>
    <lineage>
        <taxon>Bacteria</taxon>
        <taxon>Pseudomonadati</taxon>
        <taxon>Pseudomonadota</taxon>
        <taxon>Betaproteobacteria</taxon>
        <taxon>Nitrosomonadales</taxon>
        <taxon>Sterolibacteriaceae</taxon>
        <taxon>Denitratisoma</taxon>
    </lineage>
</organism>
<protein>
    <submittedName>
        <fullName evidence="4">Putative transcriptional regulator</fullName>
    </submittedName>
</protein>
<evidence type="ECO:0000313" key="4">
    <source>
        <dbReference type="EMBL" id="CAB1370087.1"/>
    </source>
</evidence>
<dbReference type="InterPro" id="IPR009057">
    <property type="entry name" value="Homeodomain-like_sf"/>
</dbReference>
<dbReference type="Gene3D" id="1.10.10.60">
    <property type="entry name" value="Homeodomain-like"/>
    <property type="match status" value="1"/>
</dbReference>
<reference evidence="4 5" key="1">
    <citation type="submission" date="2020-03" db="EMBL/GenBank/DDBJ databases">
        <authorList>
            <consortium name="Genoscope - CEA"/>
            <person name="William W."/>
        </authorList>
    </citation>
    <scope>NUCLEOTIDE SEQUENCE [LARGE SCALE GENOMIC DNA]</scope>
    <source>
        <strain evidence="5">DSM 16959</strain>
    </source>
</reference>
<evidence type="ECO:0000256" key="2">
    <source>
        <dbReference type="ARBA" id="ARBA00023125"/>
    </source>
</evidence>
<dbReference type="GO" id="GO:0003677">
    <property type="term" value="F:DNA binding"/>
    <property type="evidence" value="ECO:0007669"/>
    <property type="project" value="UniProtKB-UniRule"/>
</dbReference>
<dbReference type="InterPro" id="IPR001647">
    <property type="entry name" value="HTH_TetR"/>
</dbReference>
<keyword evidence="1" id="KW-0805">Transcription regulation</keyword>
<dbReference type="PANTHER" id="PTHR47506:SF1">
    <property type="entry name" value="HTH-TYPE TRANSCRIPTIONAL REGULATOR YJDC"/>
    <property type="match status" value="1"/>
</dbReference>
<name>A0A6S6Y3V4_9PROT</name>
<dbReference type="PANTHER" id="PTHR47506">
    <property type="entry name" value="TRANSCRIPTIONAL REGULATORY PROTEIN"/>
    <property type="match status" value="1"/>
</dbReference>
<keyword evidence="3" id="KW-0804">Transcription</keyword>
<dbReference type="Proteomes" id="UP000515733">
    <property type="component" value="Chromosome"/>
</dbReference>
<dbReference type="OrthoDB" id="270177at2"/>
<keyword evidence="2" id="KW-0238">DNA-binding</keyword>